<feature type="domain" description="Dihydroorotate dehydrogenase catalytic" evidence="7">
    <location>
        <begin position="57"/>
        <end position="245"/>
    </location>
</feature>
<organism evidence="8 9">
    <name type="scientific">Pseudofrancisella aestuarii</name>
    <dbReference type="NCBI Taxonomy" id="2670347"/>
    <lineage>
        <taxon>Bacteria</taxon>
        <taxon>Pseudomonadati</taxon>
        <taxon>Pseudomonadota</taxon>
        <taxon>Gammaproteobacteria</taxon>
        <taxon>Thiotrichales</taxon>
        <taxon>Francisellaceae</taxon>
        <taxon>Pseudofrancisella</taxon>
    </lineage>
</organism>
<gene>
    <name evidence="8" type="ORF">ACFPDQ_07625</name>
</gene>
<keyword evidence="6" id="KW-0560">Oxidoreductase</keyword>
<dbReference type="Gene3D" id="3.20.20.70">
    <property type="entry name" value="Aldolase class I"/>
    <property type="match status" value="1"/>
</dbReference>
<dbReference type="PROSITE" id="PS00912">
    <property type="entry name" value="DHODEHASE_2"/>
    <property type="match status" value="1"/>
</dbReference>
<evidence type="ECO:0000256" key="4">
    <source>
        <dbReference type="ARBA" id="ARBA00022643"/>
    </source>
</evidence>
<evidence type="ECO:0000256" key="1">
    <source>
        <dbReference type="ARBA" id="ARBA00001917"/>
    </source>
</evidence>
<reference evidence="9" key="1">
    <citation type="journal article" date="2019" name="Int. J. Syst. Evol. Microbiol.">
        <title>The Global Catalogue of Microorganisms (GCM) 10K type strain sequencing project: providing services to taxonomists for standard genome sequencing and annotation.</title>
        <authorList>
            <consortium name="The Broad Institute Genomics Platform"/>
            <consortium name="The Broad Institute Genome Sequencing Center for Infectious Disease"/>
            <person name="Wu L."/>
            <person name="Ma J."/>
        </authorList>
    </citation>
    <scope>NUCLEOTIDE SEQUENCE [LARGE SCALE GENOMIC DNA]</scope>
    <source>
        <strain evidence="9">CGMCC 1.13718</strain>
    </source>
</reference>
<comment type="pathway">
    <text evidence="2">Pyrimidine metabolism; UMP biosynthesis via de novo pathway.</text>
</comment>
<evidence type="ECO:0000256" key="2">
    <source>
        <dbReference type="ARBA" id="ARBA00004725"/>
    </source>
</evidence>
<proteinExistence type="predicted"/>
<evidence type="ECO:0000256" key="5">
    <source>
        <dbReference type="ARBA" id="ARBA00022975"/>
    </source>
</evidence>
<accession>A0ABV9TDU0</accession>
<sequence>MQNKNLKNIIVSPPFGKYLKFRSTSNVYGSFTIPQRKGLIKQAIKTIRKIDKNAWRNKIGLRNPGLANINPPRRAQDIISLAALEMGDWQKFADILNSERFNNNKNIEINIGCPNAQICDFPSENVKLFKKDKNLIVKFPPTIDANEKIKEYLAVGIKTFHLCNTIPTDKGGISGYPLQEYSLKAVREARKEFGNSITIIGGGGIYTLEDAQKYIEAGADHLSMSSIFFNPFKGTKLVKSISKNIFS</sequence>
<dbReference type="Pfam" id="PF01180">
    <property type="entry name" value="DHO_dh"/>
    <property type="match status" value="1"/>
</dbReference>
<keyword evidence="3" id="KW-0285">Flavoprotein</keyword>
<evidence type="ECO:0000313" key="8">
    <source>
        <dbReference type="EMBL" id="MFC4892919.1"/>
    </source>
</evidence>
<evidence type="ECO:0000256" key="3">
    <source>
        <dbReference type="ARBA" id="ARBA00022630"/>
    </source>
</evidence>
<evidence type="ECO:0000256" key="6">
    <source>
        <dbReference type="ARBA" id="ARBA00023002"/>
    </source>
</evidence>
<dbReference type="Proteomes" id="UP001595926">
    <property type="component" value="Unassembled WGS sequence"/>
</dbReference>
<dbReference type="InterPro" id="IPR005720">
    <property type="entry name" value="Dihydroorotate_DH_cat"/>
</dbReference>
<comment type="caution">
    <text evidence="8">The sequence shown here is derived from an EMBL/GenBank/DDBJ whole genome shotgun (WGS) entry which is preliminary data.</text>
</comment>
<dbReference type="InterPro" id="IPR013785">
    <property type="entry name" value="Aldolase_TIM"/>
</dbReference>
<keyword evidence="9" id="KW-1185">Reference proteome</keyword>
<dbReference type="EMBL" id="JBHSJH010000003">
    <property type="protein sequence ID" value="MFC4892919.1"/>
    <property type="molecule type" value="Genomic_DNA"/>
</dbReference>
<keyword evidence="4" id="KW-0288">FMN</keyword>
<evidence type="ECO:0000313" key="9">
    <source>
        <dbReference type="Proteomes" id="UP001595926"/>
    </source>
</evidence>
<dbReference type="PANTHER" id="PTHR48109">
    <property type="entry name" value="DIHYDROOROTATE DEHYDROGENASE (QUINONE), MITOCHONDRIAL-RELATED"/>
    <property type="match status" value="1"/>
</dbReference>
<dbReference type="RefSeq" id="WP_119331081.1">
    <property type="nucleotide sequence ID" value="NZ_JBHSJH010000003.1"/>
</dbReference>
<dbReference type="SUPFAM" id="SSF51395">
    <property type="entry name" value="FMN-linked oxidoreductases"/>
    <property type="match status" value="1"/>
</dbReference>
<protein>
    <submittedName>
        <fullName evidence="8">Diguanylate cyclase</fullName>
    </submittedName>
</protein>
<keyword evidence="5" id="KW-0665">Pyrimidine biosynthesis</keyword>
<evidence type="ECO:0000259" key="7">
    <source>
        <dbReference type="Pfam" id="PF01180"/>
    </source>
</evidence>
<comment type="cofactor">
    <cofactor evidence="1">
        <name>FMN</name>
        <dbReference type="ChEBI" id="CHEBI:58210"/>
    </cofactor>
</comment>
<dbReference type="PANTHER" id="PTHR48109:SF4">
    <property type="entry name" value="DIHYDROOROTATE DEHYDROGENASE (QUINONE), MITOCHONDRIAL"/>
    <property type="match status" value="1"/>
</dbReference>
<name>A0ABV9TDU0_9GAMM</name>
<dbReference type="InterPro" id="IPR001295">
    <property type="entry name" value="Dihydroorotate_DH_CS"/>
</dbReference>
<dbReference type="InterPro" id="IPR050074">
    <property type="entry name" value="DHO_dehydrogenase"/>
</dbReference>